<keyword evidence="1" id="KW-1133">Transmembrane helix</keyword>
<feature type="transmembrane region" description="Helical" evidence="1">
    <location>
        <begin position="127"/>
        <end position="148"/>
    </location>
</feature>
<keyword evidence="1" id="KW-0472">Membrane</keyword>
<proteinExistence type="predicted"/>
<dbReference type="GeneID" id="109395106"/>
<dbReference type="Proteomes" id="UP000694851">
    <property type="component" value="Unplaced"/>
</dbReference>
<gene>
    <name evidence="3" type="primary">ODF4</name>
</gene>
<keyword evidence="1" id="KW-0812">Transmembrane</keyword>
<feature type="transmembrane region" description="Helical" evidence="1">
    <location>
        <begin position="26"/>
        <end position="46"/>
    </location>
</feature>
<keyword evidence="2" id="KW-1185">Reference proteome</keyword>
<dbReference type="KEGG" id="hai:109395106"/>
<dbReference type="AlphaFoldDB" id="A0A8B7T6W2"/>
<accession>A0A8B7T6W2</accession>
<evidence type="ECO:0000256" key="1">
    <source>
        <dbReference type="SAM" id="Phobius"/>
    </source>
</evidence>
<dbReference type="CTD" id="146852"/>
<evidence type="ECO:0000313" key="3">
    <source>
        <dbReference type="RefSeq" id="XP_019521446.1"/>
    </source>
</evidence>
<feature type="transmembrane region" description="Helical" evidence="1">
    <location>
        <begin position="98"/>
        <end position="115"/>
    </location>
</feature>
<dbReference type="OrthoDB" id="9620006at2759"/>
<evidence type="ECO:0000313" key="2">
    <source>
        <dbReference type="Proteomes" id="UP000694851"/>
    </source>
</evidence>
<organism evidence="2 3">
    <name type="scientific">Hipposideros armiger</name>
    <name type="common">Great Himalayan leaf-nosed bat</name>
    <dbReference type="NCBI Taxonomy" id="186990"/>
    <lineage>
        <taxon>Eukaryota</taxon>
        <taxon>Metazoa</taxon>
        <taxon>Chordata</taxon>
        <taxon>Craniata</taxon>
        <taxon>Vertebrata</taxon>
        <taxon>Euteleostomi</taxon>
        <taxon>Mammalia</taxon>
        <taxon>Eutheria</taxon>
        <taxon>Laurasiatheria</taxon>
        <taxon>Chiroptera</taxon>
        <taxon>Yinpterochiroptera</taxon>
        <taxon>Rhinolophoidea</taxon>
        <taxon>Hipposideridae</taxon>
        <taxon>Hipposideros</taxon>
    </lineage>
</organism>
<name>A0A8B7T6W2_HIPAR</name>
<reference evidence="3" key="1">
    <citation type="submission" date="2025-08" db="UniProtKB">
        <authorList>
            <consortium name="RefSeq"/>
        </authorList>
    </citation>
    <scope>IDENTIFICATION</scope>
    <source>
        <tissue evidence="3">Muscle</tissue>
    </source>
</reference>
<dbReference type="RefSeq" id="XP_019521446.1">
    <property type="nucleotide sequence ID" value="XM_019665901.1"/>
</dbReference>
<protein>
    <submittedName>
        <fullName evidence="3">Outer dense fiber protein 4</fullName>
    </submittedName>
</protein>
<sequence>MFPVMYHRGSLLPLLWRNTYSSHWKAQVLVSGLSLISFILLLVMVFSKKWLYLSKIHFHQRWPMNVSNRIYMSAHVMSMGLLQICKVKSCSNSENGKVTFIFFTLMLFPVNIWIFELKRNLSIPIGWSYSIGWVVFVLYVTCAFLCYFKQKFLESDLSHPSDTMSCSSSSRSDSLNEEIVSNTSINQEEVLDLEQEKATL</sequence>